<accession>A0A1M5CRD0</accession>
<organism evidence="1 2">
    <name type="scientific">Fodinibius roseus</name>
    <dbReference type="NCBI Taxonomy" id="1194090"/>
    <lineage>
        <taxon>Bacteria</taxon>
        <taxon>Pseudomonadati</taxon>
        <taxon>Balneolota</taxon>
        <taxon>Balneolia</taxon>
        <taxon>Balneolales</taxon>
        <taxon>Balneolaceae</taxon>
        <taxon>Fodinibius</taxon>
    </lineage>
</organism>
<dbReference type="EMBL" id="FQUS01000010">
    <property type="protein sequence ID" value="SHF57273.1"/>
    <property type="molecule type" value="Genomic_DNA"/>
</dbReference>
<name>A0A1M5CRD0_9BACT</name>
<keyword evidence="2" id="KW-1185">Reference proteome</keyword>
<evidence type="ECO:0000313" key="2">
    <source>
        <dbReference type="Proteomes" id="UP000184041"/>
    </source>
</evidence>
<evidence type="ECO:0000313" key="1">
    <source>
        <dbReference type="EMBL" id="SHF57273.1"/>
    </source>
</evidence>
<reference evidence="1 2" key="1">
    <citation type="submission" date="2016-11" db="EMBL/GenBank/DDBJ databases">
        <authorList>
            <person name="Jaros S."/>
            <person name="Januszkiewicz K."/>
            <person name="Wedrychowicz H."/>
        </authorList>
    </citation>
    <scope>NUCLEOTIDE SEQUENCE [LARGE SCALE GENOMIC DNA]</scope>
    <source>
        <strain evidence="1 2">DSM 21986</strain>
    </source>
</reference>
<protein>
    <submittedName>
        <fullName evidence="1">Uncharacterized protein</fullName>
    </submittedName>
</protein>
<dbReference type="AlphaFoldDB" id="A0A1M5CRD0"/>
<sequence>MEFKEIYSKIGIKVKALLEITSRIFDPRFEILRKIFLCITGHPHVFLIVIK</sequence>
<proteinExistence type="predicted"/>
<gene>
    <name evidence="1" type="ORF">SAMN05443144_11064</name>
</gene>
<dbReference type="Proteomes" id="UP000184041">
    <property type="component" value="Unassembled WGS sequence"/>
</dbReference>
<dbReference type="STRING" id="1194090.SAMN05443144_11064"/>